<dbReference type="Proteomes" id="UP000606786">
    <property type="component" value="Unassembled WGS sequence"/>
</dbReference>
<accession>A0A811V488</accession>
<protein>
    <submittedName>
        <fullName evidence="1">(Mediterranean fruit fly) hypothetical protein</fullName>
    </submittedName>
</protein>
<proteinExistence type="predicted"/>
<gene>
    <name evidence="1" type="ORF">CCAP1982_LOCUS13071</name>
</gene>
<reference evidence="1" key="1">
    <citation type="submission" date="2020-11" db="EMBL/GenBank/DDBJ databases">
        <authorList>
            <person name="Whitehead M."/>
        </authorList>
    </citation>
    <scope>NUCLEOTIDE SEQUENCE</scope>
    <source>
        <strain evidence="1">EGII</strain>
    </source>
</reference>
<keyword evidence="2" id="KW-1185">Reference proteome</keyword>
<dbReference type="EMBL" id="CAJHJT010000034">
    <property type="protein sequence ID" value="CAD7004677.1"/>
    <property type="molecule type" value="Genomic_DNA"/>
</dbReference>
<organism evidence="1 2">
    <name type="scientific">Ceratitis capitata</name>
    <name type="common">Mediterranean fruit fly</name>
    <name type="synonym">Tephritis capitata</name>
    <dbReference type="NCBI Taxonomy" id="7213"/>
    <lineage>
        <taxon>Eukaryota</taxon>
        <taxon>Metazoa</taxon>
        <taxon>Ecdysozoa</taxon>
        <taxon>Arthropoda</taxon>
        <taxon>Hexapoda</taxon>
        <taxon>Insecta</taxon>
        <taxon>Pterygota</taxon>
        <taxon>Neoptera</taxon>
        <taxon>Endopterygota</taxon>
        <taxon>Diptera</taxon>
        <taxon>Brachycera</taxon>
        <taxon>Muscomorpha</taxon>
        <taxon>Tephritoidea</taxon>
        <taxon>Tephritidae</taxon>
        <taxon>Ceratitis</taxon>
        <taxon>Ceratitis</taxon>
    </lineage>
</organism>
<dbReference type="AlphaFoldDB" id="A0A811V488"/>
<evidence type="ECO:0000313" key="1">
    <source>
        <dbReference type="EMBL" id="CAD7004677.1"/>
    </source>
</evidence>
<comment type="caution">
    <text evidence="1">The sequence shown here is derived from an EMBL/GenBank/DDBJ whole genome shotgun (WGS) entry which is preliminary data.</text>
</comment>
<evidence type="ECO:0000313" key="2">
    <source>
        <dbReference type="Proteomes" id="UP000606786"/>
    </source>
</evidence>
<name>A0A811V488_CERCA</name>
<sequence length="73" mass="8023">MDSAFAKAYIRIHKAAPNTDVPPTTHTFRPHPLVFGCTAHTIKYSKIYTFEFRKILAPSTTGGHYVASVASDA</sequence>